<dbReference type="Pfam" id="PF13377">
    <property type="entry name" value="Peripla_BP_3"/>
    <property type="match status" value="1"/>
</dbReference>
<dbReference type="InterPro" id="IPR000843">
    <property type="entry name" value="HTH_LacI"/>
</dbReference>
<evidence type="ECO:0000256" key="3">
    <source>
        <dbReference type="ARBA" id="ARBA00023163"/>
    </source>
</evidence>
<reference evidence="5 6" key="1">
    <citation type="journal article" date="2001" name="J. Bacteriol.">
        <title>Genome sequence and comparative analysis of the solvent-producing bacterium Clostridium acetobutylicum.</title>
        <authorList>
            <person name="Nolling J."/>
            <person name="Breton G."/>
            <person name="Omelchenko M.V."/>
            <person name="Makarova K.S."/>
            <person name="Zeng Q."/>
            <person name="Gibson R."/>
            <person name="Lee H.M."/>
            <person name="Dubois J."/>
            <person name="Qiu D."/>
            <person name="Hitti J."/>
            <person name="Wolf Y.I."/>
            <person name="Tatusov R.L."/>
            <person name="Sabathe F."/>
            <person name="Doucette-Stamm L."/>
            <person name="Soucaille P."/>
            <person name="Daly M.J."/>
            <person name="Bennett G.N."/>
            <person name="Koonin E.V."/>
            <person name="Smith D.R."/>
        </authorList>
    </citation>
    <scope>NUCLEOTIDE SEQUENCE [LARGE SCALE GENOMIC DNA]</scope>
    <source>
        <strain evidence="6">ATCC 824 / DSM 792 / JCM 1419 / LMG 5710 / VKM B-1787</strain>
    </source>
</reference>
<dbReference type="InterPro" id="IPR010982">
    <property type="entry name" value="Lambda_DNA-bd_dom_sf"/>
</dbReference>
<proteinExistence type="evidence at protein level"/>
<sequence>MSTIKDVAKLSGVSPSTVSIILNGNASKRNISERTQRKVMDSVKKLNYHPNIAARKLRSKNSQSKPTIALYWSSDISVNIISRFLRGLQSKLAKQNYNYNVVICPYKTDCLHLEKGISKENSFDAAIIANISNYDLEYLNKASLTLPIILFNRLSNKYSSVNVDNYKMGEKASLLFAKKRYKSAAAILTESLNDAMDNRNKGFIETCHKNGIKISENHIIAAENSIHGGVDAAKKLMKLKNTPKALFCNSDSIALGVISVLNKRQISIPDDIEIVAIGMNDREYTEFSTPPVTIVDIPIEEMAGTCISLVEKLINRDIENPTSILFDGPLILRNS</sequence>
<dbReference type="PDBsum" id="3G85"/>
<dbReference type="Gene3D" id="1.10.260.40">
    <property type="entry name" value="lambda repressor-like DNA-binding domains"/>
    <property type="match status" value="1"/>
</dbReference>
<dbReference type="InterPro" id="IPR046335">
    <property type="entry name" value="LacI/GalR-like_sensor"/>
</dbReference>
<dbReference type="PROSITE" id="PS50932">
    <property type="entry name" value="HTH_LACI_2"/>
    <property type="match status" value="1"/>
</dbReference>
<keyword evidence="7" id="KW-0002">3D-structure</keyword>
<dbReference type="Pfam" id="PF00356">
    <property type="entry name" value="LacI"/>
    <property type="match status" value="1"/>
</dbReference>
<organism evidence="5 6">
    <name type="scientific">Clostridium acetobutylicum (strain ATCC 824 / DSM 792 / JCM 1419 / IAM 19013 / LMG 5710 / NBRC 13948 / NRRL B-527 / VKM B-1787 / 2291 / W)</name>
    <dbReference type="NCBI Taxonomy" id="272562"/>
    <lineage>
        <taxon>Bacteria</taxon>
        <taxon>Bacillati</taxon>
        <taxon>Bacillota</taxon>
        <taxon>Clostridia</taxon>
        <taxon>Eubacteriales</taxon>
        <taxon>Clostridiaceae</taxon>
        <taxon>Clostridium</taxon>
    </lineage>
</organism>
<dbReference type="OrthoDB" id="2029945at2"/>
<dbReference type="AlphaFoldDB" id="Q97DC5"/>
<reference evidence="7" key="2">
    <citation type="submission" date="2009-02" db="PDB data bank">
        <title>Crystal structure of LacI family transcription regulator from Clostridium acetobutylicum.</title>
        <authorList>
            <person name="Bagaria A."/>
            <person name="Burley S.K."/>
            <person name="Swaminathan S."/>
        </authorList>
    </citation>
    <scope>X-RAY CRYSTALLOGRAPHY (1.84 ANGSTROMS) OF 58-335</scope>
</reference>
<dbReference type="GO" id="GO:0003700">
    <property type="term" value="F:DNA-binding transcription factor activity"/>
    <property type="evidence" value="ECO:0007669"/>
    <property type="project" value="TreeGrafter"/>
</dbReference>
<dbReference type="PDB" id="3G85">
    <property type="method" value="X-ray"/>
    <property type="resolution" value="1.84 A"/>
    <property type="chains" value="A=58-335"/>
</dbReference>
<dbReference type="eggNOG" id="COG1609">
    <property type="taxonomic scope" value="Bacteria"/>
</dbReference>
<evidence type="ECO:0007829" key="7">
    <source>
        <dbReference type="PDB" id="3G85"/>
    </source>
</evidence>
<dbReference type="CDD" id="cd01392">
    <property type="entry name" value="HTH_LacI"/>
    <property type="match status" value="1"/>
</dbReference>
<accession>Q97DC5</accession>
<dbReference type="EvolutionaryTrace" id="Q97DC5"/>
<dbReference type="HOGENOM" id="CLU_037628_6_2_9"/>
<dbReference type="SMART" id="SM00354">
    <property type="entry name" value="HTH_LACI"/>
    <property type="match status" value="1"/>
</dbReference>
<dbReference type="PATRIC" id="fig|272562.8.peg.3742"/>
<keyword evidence="2" id="KW-0238">DNA-binding</keyword>
<dbReference type="PANTHER" id="PTHR30146:SF24">
    <property type="entry name" value="XYLOSE OPERON REGULATORY PROTEIN"/>
    <property type="match status" value="1"/>
</dbReference>
<evidence type="ECO:0000256" key="1">
    <source>
        <dbReference type="ARBA" id="ARBA00023015"/>
    </source>
</evidence>
<dbReference type="InterPro" id="IPR028082">
    <property type="entry name" value="Peripla_BP_I"/>
</dbReference>
<evidence type="ECO:0000256" key="2">
    <source>
        <dbReference type="ARBA" id="ARBA00023125"/>
    </source>
</evidence>
<dbReference type="DNASU" id="1119735"/>
<keyword evidence="6" id="KW-1185">Reference proteome</keyword>
<name>Q97DC5_CLOAB</name>
<evidence type="ECO:0000313" key="6">
    <source>
        <dbReference type="Proteomes" id="UP000000814"/>
    </source>
</evidence>
<dbReference type="KEGG" id="cac:CA_C3553"/>
<dbReference type="PIR" id="C97336">
    <property type="entry name" value="C97336"/>
</dbReference>
<dbReference type="PANTHER" id="PTHR30146">
    <property type="entry name" value="LACI-RELATED TRANSCRIPTIONAL REPRESSOR"/>
    <property type="match status" value="1"/>
</dbReference>
<protein>
    <submittedName>
        <fullName evidence="5">Transcriptional regulator (LacI family)</fullName>
    </submittedName>
</protein>
<dbReference type="STRING" id="272562.CA_C3553"/>
<dbReference type="GO" id="GO:0000976">
    <property type="term" value="F:transcription cis-regulatory region binding"/>
    <property type="evidence" value="ECO:0007669"/>
    <property type="project" value="TreeGrafter"/>
</dbReference>
<keyword evidence="3" id="KW-0804">Transcription</keyword>
<gene>
    <name evidence="5" type="ordered locus">CA_C3553</name>
</gene>
<evidence type="ECO:0000313" key="5">
    <source>
        <dbReference type="EMBL" id="AAK81478.1"/>
    </source>
</evidence>
<dbReference type="SMR" id="Q97DC5"/>
<keyword evidence="1" id="KW-0805">Transcription regulation</keyword>
<dbReference type="RefSeq" id="WP_010966818.1">
    <property type="nucleotide sequence ID" value="NC_003030.1"/>
</dbReference>
<dbReference type="SUPFAM" id="SSF47413">
    <property type="entry name" value="lambda repressor-like DNA-binding domains"/>
    <property type="match status" value="1"/>
</dbReference>
<feature type="domain" description="HTH lacI-type" evidence="4">
    <location>
        <begin position="2"/>
        <end position="59"/>
    </location>
</feature>
<dbReference type="PROSITE" id="PS00356">
    <property type="entry name" value="HTH_LACI_1"/>
    <property type="match status" value="1"/>
</dbReference>
<evidence type="ECO:0000259" key="4">
    <source>
        <dbReference type="PROSITE" id="PS50932"/>
    </source>
</evidence>
<dbReference type="EMBL" id="AE001437">
    <property type="protein sequence ID" value="AAK81478.1"/>
    <property type="molecule type" value="Genomic_DNA"/>
</dbReference>
<dbReference type="Gene3D" id="3.40.50.2300">
    <property type="match status" value="2"/>
</dbReference>
<dbReference type="SUPFAM" id="SSF53822">
    <property type="entry name" value="Periplasmic binding protein-like I"/>
    <property type="match status" value="1"/>
</dbReference>
<dbReference type="GeneID" id="45000044"/>
<dbReference type="CDD" id="cd06272">
    <property type="entry name" value="PBP1_hexuronate_repressor-like"/>
    <property type="match status" value="1"/>
</dbReference>
<dbReference type="Proteomes" id="UP000000814">
    <property type="component" value="Chromosome"/>
</dbReference>